<accession>A0A9P4XUG7</accession>
<evidence type="ECO:0000256" key="1">
    <source>
        <dbReference type="SAM" id="MobiDB-lite"/>
    </source>
</evidence>
<comment type="caution">
    <text evidence="2">The sequence shown here is derived from an EMBL/GenBank/DDBJ whole genome shotgun (WGS) entry which is preliminary data.</text>
</comment>
<protein>
    <submittedName>
        <fullName evidence="2">Uncharacterized protein</fullName>
    </submittedName>
</protein>
<dbReference type="Proteomes" id="UP000803844">
    <property type="component" value="Unassembled WGS sequence"/>
</dbReference>
<name>A0A9P4XUG7_CRYP1</name>
<organism evidence="2 3">
    <name type="scientific">Cryphonectria parasitica (strain ATCC 38755 / EP155)</name>
    <dbReference type="NCBI Taxonomy" id="660469"/>
    <lineage>
        <taxon>Eukaryota</taxon>
        <taxon>Fungi</taxon>
        <taxon>Dikarya</taxon>
        <taxon>Ascomycota</taxon>
        <taxon>Pezizomycotina</taxon>
        <taxon>Sordariomycetes</taxon>
        <taxon>Sordariomycetidae</taxon>
        <taxon>Diaporthales</taxon>
        <taxon>Cryphonectriaceae</taxon>
        <taxon>Cryphonectria-Endothia species complex</taxon>
        <taxon>Cryphonectria</taxon>
    </lineage>
</organism>
<dbReference type="OrthoDB" id="2157103at2759"/>
<gene>
    <name evidence="2" type="ORF">M406DRAFT_73639</name>
</gene>
<reference evidence="2" key="1">
    <citation type="journal article" date="2020" name="Phytopathology">
        <title>Genome sequence of the chestnut blight fungus Cryphonectria parasitica EP155: A fundamental resource for an archetypical invasive plant pathogen.</title>
        <authorList>
            <person name="Crouch J.A."/>
            <person name="Dawe A."/>
            <person name="Aerts A."/>
            <person name="Barry K."/>
            <person name="Churchill A.C.L."/>
            <person name="Grimwood J."/>
            <person name="Hillman B."/>
            <person name="Milgroom M.G."/>
            <person name="Pangilinan J."/>
            <person name="Smith M."/>
            <person name="Salamov A."/>
            <person name="Schmutz J."/>
            <person name="Yadav J."/>
            <person name="Grigoriev I.V."/>
            <person name="Nuss D."/>
        </authorList>
    </citation>
    <scope>NUCLEOTIDE SEQUENCE</scope>
    <source>
        <strain evidence="2">EP155</strain>
    </source>
</reference>
<evidence type="ECO:0000313" key="2">
    <source>
        <dbReference type="EMBL" id="KAF3761204.1"/>
    </source>
</evidence>
<dbReference type="EMBL" id="MU032352">
    <property type="protein sequence ID" value="KAF3761204.1"/>
    <property type="molecule type" value="Genomic_DNA"/>
</dbReference>
<evidence type="ECO:0000313" key="3">
    <source>
        <dbReference type="Proteomes" id="UP000803844"/>
    </source>
</evidence>
<proteinExistence type="predicted"/>
<dbReference type="AlphaFoldDB" id="A0A9P4XUG7"/>
<dbReference type="GeneID" id="63842766"/>
<keyword evidence="3" id="KW-1185">Reference proteome</keyword>
<dbReference type="RefSeq" id="XP_040772183.1">
    <property type="nucleotide sequence ID" value="XM_040925637.1"/>
</dbReference>
<sequence>MNYKNIFRNMYLFLRRAHYIIPRKMLHNQLARYISLTHSTLRTSNKDTAIVSNQEVKGTSMAETSNSKEIQQNSTHFAKKTVKQLDEELRLKMEGLSGEGGSAGVEYENGKAEGLRRGVKANMFRVI</sequence>
<feature type="region of interest" description="Disordered" evidence="1">
    <location>
        <begin position="57"/>
        <end position="76"/>
    </location>
</feature>